<dbReference type="GO" id="GO:0000156">
    <property type="term" value="F:phosphorelay response regulator activity"/>
    <property type="evidence" value="ECO:0007669"/>
    <property type="project" value="TreeGrafter"/>
</dbReference>
<keyword evidence="2" id="KW-0902">Two-component regulatory system</keyword>
<dbReference type="KEGG" id="smen:SAMEA4412692_0659"/>
<evidence type="ECO:0000256" key="2">
    <source>
        <dbReference type="ARBA" id="ARBA00023012"/>
    </source>
</evidence>
<evidence type="ECO:0000313" key="10">
    <source>
        <dbReference type="EMBL" id="SNU87461.1"/>
    </source>
</evidence>
<keyword evidence="3" id="KW-0805">Transcription regulation</keyword>
<evidence type="ECO:0000259" key="9">
    <source>
        <dbReference type="PROSITE" id="PS51755"/>
    </source>
</evidence>
<dbReference type="InterPro" id="IPR001867">
    <property type="entry name" value="OmpR/PhoB-type_DNA-bd"/>
</dbReference>
<dbReference type="EMBL" id="LT906439">
    <property type="protein sequence ID" value="SNU87461.1"/>
    <property type="molecule type" value="Genomic_DNA"/>
</dbReference>
<dbReference type="GO" id="GO:0006355">
    <property type="term" value="P:regulation of DNA-templated transcription"/>
    <property type="evidence" value="ECO:0007669"/>
    <property type="project" value="InterPro"/>
</dbReference>
<feature type="domain" description="Response regulatory" evidence="8">
    <location>
        <begin position="3"/>
        <end position="115"/>
    </location>
</feature>
<dbReference type="CDD" id="cd00383">
    <property type="entry name" value="trans_reg_C"/>
    <property type="match status" value="1"/>
</dbReference>
<feature type="modified residue" description="4-aspartylphosphate" evidence="6">
    <location>
        <position position="51"/>
    </location>
</feature>
<dbReference type="Pfam" id="PF00486">
    <property type="entry name" value="Trans_reg_C"/>
    <property type="match status" value="1"/>
</dbReference>
<dbReference type="InterPro" id="IPR036388">
    <property type="entry name" value="WH-like_DNA-bd_sf"/>
</dbReference>
<dbReference type="Gene3D" id="3.40.50.2300">
    <property type="match status" value="1"/>
</dbReference>
<dbReference type="AlphaFoldDB" id="A0A239SPR1"/>
<dbReference type="PANTHER" id="PTHR48111:SF43">
    <property type="entry name" value="STAGE 0 SPORULATION PROTEIN A HOMOLOG"/>
    <property type="match status" value="1"/>
</dbReference>
<dbReference type="InterPro" id="IPR011006">
    <property type="entry name" value="CheY-like_superfamily"/>
</dbReference>
<dbReference type="Gene3D" id="1.10.10.10">
    <property type="entry name" value="Winged helix-like DNA-binding domain superfamily/Winged helix DNA-binding domain"/>
    <property type="match status" value="1"/>
</dbReference>
<name>A0A239SPR1_9STRE</name>
<proteinExistence type="predicted"/>
<keyword evidence="1 6" id="KW-0597">Phosphoprotein</keyword>
<dbReference type="Pfam" id="PF00072">
    <property type="entry name" value="Response_reg"/>
    <property type="match status" value="1"/>
</dbReference>
<dbReference type="SUPFAM" id="SSF52172">
    <property type="entry name" value="CheY-like"/>
    <property type="match status" value="1"/>
</dbReference>
<dbReference type="PROSITE" id="PS50110">
    <property type="entry name" value="RESPONSE_REGULATORY"/>
    <property type="match status" value="1"/>
</dbReference>
<keyword evidence="5" id="KW-0804">Transcription</keyword>
<dbReference type="SUPFAM" id="SSF46894">
    <property type="entry name" value="C-terminal effector domain of the bipartite response regulators"/>
    <property type="match status" value="1"/>
</dbReference>
<dbReference type="GO" id="GO:0032993">
    <property type="term" value="C:protein-DNA complex"/>
    <property type="evidence" value="ECO:0007669"/>
    <property type="project" value="TreeGrafter"/>
</dbReference>
<evidence type="ECO:0000256" key="4">
    <source>
        <dbReference type="ARBA" id="ARBA00023125"/>
    </source>
</evidence>
<dbReference type="InterPro" id="IPR039420">
    <property type="entry name" value="WalR-like"/>
</dbReference>
<feature type="domain" description="OmpR/PhoB-type" evidence="9">
    <location>
        <begin position="123"/>
        <end position="218"/>
    </location>
</feature>
<dbReference type="GO" id="GO:0005829">
    <property type="term" value="C:cytosol"/>
    <property type="evidence" value="ECO:0007669"/>
    <property type="project" value="TreeGrafter"/>
</dbReference>
<dbReference type="SMART" id="SM00862">
    <property type="entry name" value="Trans_reg_C"/>
    <property type="match status" value="1"/>
</dbReference>
<dbReference type="PROSITE" id="PS51755">
    <property type="entry name" value="OMPR_PHOB"/>
    <property type="match status" value="1"/>
</dbReference>
<dbReference type="GO" id="GO:0000976">
    <property type="term" value="F:transcription cis-regulatory region binding"/>
    <property type="evidence" value="ECO:0007669"/>
    <property type="project" value="TreeGrafter"/>
</dbReference>
<dbReference type="PANTHER" id="PTHR48111">
    <property type="entry name" value="REGULATOR OF RPOS"/>
    <property type="match status" value="1"/>
</dbReference>
<dbReference type="Proteomes" id="UP000215185">
    <property type="component" value="Chromosome 1"/>
</dbReference>
<evidence type="ECO:0000256" key="3">
    <source>
        <dbReference type="ARBA" id="ARBA00023015"/>
    </source>
</evidence>
<dbReference type="eggNOG" id="COG0745">
    <property type="taxonomic scope" value="Bacteria"/>
</dbReference>
<accession>A0A239SPR1</accession>
<gene>
    <name evidence="10" type="primary">graR_2</name>
    <name evidence="10" type="ORF">SAMEA4412692_00659</name>
</gene>
<dbReference type="InterPro" id="IPR016032">
    <property type="entry name" value="Sig_transdc_resp-reg_C-effctor"/>
</dbReference>
<sequence length="218" mass="25109">MKTIFVVEDDVSIVDSLRIYFKDRYQVVSVQNFRAVQQEITEVAPDVVLMDITLPYFNGFYWTTELRKSSSLPLIFISSANDEMNAVMALNMGADDFIAKPFSLSILEAKIAALLRRSQDYVPTDLVYGDYHLSPEGEFSLGIEKVQLSPTENKILHILLQQQGQLVTKEQLLDKLWENDDFIDQNTLNVNMTRLRKKLRQLDFDRIHTIRGVGFLVQ</sequence>
<keyword evidence="11" id="KW-1185">Reference proteome</keyword>
<feature type="DNA-binding region" description="OmpR/PhoB-type" evidence="7">
    <location>
        <begin position="123"/>
        <end position="218"/>
    </location>
</feature>
<evidence type="ECO:0000256" key="1">
    <source>
        <dbReference type="ARBA" id="ARBA00022553"/>
    </source>
</evidence>
<evidence type="ECO:0000256" key="6">
    <source>
        <dbReference type="PROSITE-ProRule" id="PRU00169"/>
    </source>
</evidence>
<keyword evidence="4 7" id="KW-0238">DNA-binding</keyword>
<dbReference type="InterPro" id="IPR001789">
    <property type="entry name" value="Sig_transdc_resp-reg_receiver"/>
</dbReference>
<dbReference type="SMART" id="SM00448">
    <property type="entry name" value="REC"/>
    <property type="match status" value="1"/>
</dbReference>
<evidence type="ECO:0000256" key="5">
    <source>
        <dbReference type="ARBA" id="ARBA00023163"/>
    </source>
</evidence>
<reference evidence="10 11" key="1">
    <citation type="submission" date="2017-06" db="EMBL/GenBank/DDBJ databases">
        <authorList>
            <consortium name="Pathogen Informatics"/>
        </authorList>
    </citation>
    <scope>NUCLEOTIDE SEQUENCE [LARGE SCALE GENOMIC DNA]</scope>
    <source>
        <strain evidence="10 11">NCTC13788</strain>
    </source>
</reference>
<organism evidence="10 11">
    <name type="scientific">Streptococcus merionis</name>
    <dbReference type="NCBI Taxonomy" id="400065"/>
    <lineage>
        <taxon>Bacteria</taxon>
        <taxon>Bacillati</taxon>
        <taxon>Bacillota</taxon>
        <taxon>Bacilli</taxon>
        <taxon>Lactobacillales</taxon>
        <taxon>Streptococcaceae</taxon>
        <taxon>Streptococcus</taxon>
    </lineage>
</organism>
<dbReference type="STRING" id="1123308.GCA_000380085_00004"/>
<evidence type="ECO:0000256" key="7">
    <source>
        <dbReference type="PROSITE-ProRule" id="PRU01091"/>
    </source>
</evidence>
<evidence type="ECO:0000313" key="11">
    <source>
        <dbReference type="Proteomes" id="UP000215185"/>
    </source>
</evidence>
<evidence type="ECO:0000259" key="8">
    <source>
        <dbReference type="PROSITE" id="PS50110"/>
    </source>
</evidence>
<protein>
    <submittedName>
        <fullName evidence="10">Response regulator</fullName>
    </submittedName>
</protein>